<protein>
    <recommendedName>
        <fullName evidence="6">DNA-directed RNA polymerase subunit</fullName>
        <ecNumber evidence="6">2.7.7.6</ecNumber>
    </recommendedName>
</protein>
<dbReference type="InterPro" id="IPR007066">
    <property type="entry name" value="RNA_pol_Rpb1_3"/>
</dbReference>
<comment type="function">
    <text evidence="6">DNA-dependent RNA polymerase catalyzes the transcription of DNA into RNA using the four ribonucleoside triphosphates as substrates.</text>
</comment>
<dbReference type="InterPro" id="IPR006592">
    <property type="entry name" value="RNA_pol_N"/>
</dbReference>
<accession>A0A481Z741</accession>
<proteinExistence type="inferred from homology"/>
<dbReference type="Pfam" id="PF04998">
    <property type="entry name" value="RNA_pol_Rpb1_5"/>
    <property type="match status" value="1"/>
</dbReference>
<comment type="similarity">
    <text evidence="6">Belongs to the RNA polymerase beta' chain family.</text>
</comment>
<dbReference type="Gene3D" id="2.40.40.20">
    <property type="match status" value="1"/>
</dbReference>
<keyword evidence="2 6" id="KW-0808">Transferase</keyword>
<name>A0A481Z741_9VIRU</name>
<keyword evidence="1 6" id="KW-0240">DNA-directed RNA polymerase</keyword>
<evidence type="ECO:0000313" key="8">
    <source>
        <dbReference type="EMBL" id="QBK91222.1"/>
    </source>
</evidence>
<dbReference type="InterPro" id="IPR042102">
    <property type="entry name" value="RNA_pol_Rpb1_3_sf"/>
</dbReference>
<dbReference type="PANTHER" id="PTHR19376:SF32">
    <property type="entry name" value="DNA-DIRECTED RNA POLYMERASE III SUBUNIT RPC1"/>
    <property type="match status" value="1"/>
</dbReference>
<dbReference type="InterPro" id="IPR045867">
    <property type="entry name" value="DNA-dir_RpoC_beta_prime"/>
</dbReference>
<evidence type="ECO:0000259" key="7">
    <source>
        <dbReference type="SMART" id="SM00663"/>
    </source>
</evidence>
<dbReference type="Gene3D" id="1.10.274.100">
    <property type="entry name" value="RNA polymerase Rpb1, domain 3"/>
    <property type="match status" value="1"/>
</dbReference>
<dbReference type="Pfam" id="PF04983">
    <property type="entry name" value="RNA_pol_Rpb1_3"/>
    <property type="match status" value="1"/>
</dbReference>
<dbReference type="InterPro" id="IPR007081">
    <property type="entry name" value="RNA_pol_Rpb1_5"/>
</dbReference>
<dbReference type="SMART" id="SM00663">
    <property type="entry name" value="RPOLA_N"/>
    <property type="match status" value="1"/>
</dbReference>
<dbReference type="GO" id="GO:0006351">
    <property type="term" value="P:DNA-templated transcription"/>
    <property type="evidence" value="ECO:0007669"/>
    <property type="project" value="InterPro"/>
</dbReference>
<reference evidence="8" key="1">
    <citation type="journal article" date="2019" name="MBio">
        <title>Virus Genomes from Deep Sea Sediments Expand the Ocean Megavirome and Support Independent Origins of Viral Gigantism.</title>
        <authorList>
            <person name="Backstrom D."/>
            <person name="Yutin N."/>
            <person name="Jorgensen S.L."/>
            <person name="Dharamshi J."/>
            <person name="Homa F."/>
            <person name="Zaremba-Niedwiedzka K."/>
            <person name="Spang A."/>
            <person name="Wolf Y.I."/>
            <person name="Koonin E.V."/>
            <person name="Ettema T.J."/>
        </authorList>
    </citation>
    <scope>NUCLEOTIDE SEQUENCE</scope>
</reference>
<comment type="catalytic activity">
    <reaction evidence="5 6">
        <text>RNA(n) + a ribonucleoside 5'-triphosphate = RNA(n+1) + diphosphate</text>
        <dbReference type="Rhea" id="RHEA:21248"/>
        <dbReference type="Rhea" id="RHEA-COMP:14527"/>
        <dbReference type="Rhea" id="RHEA-COMP:17342"/>
        <dbReference type="ChEBI" id="CHEBI:33019"/>
        <dbReference type="ChEBI" id="CHEBI:61557"/>
        <dbReference type="ChEBI" id="CHEBI:140395"/>
        <dbReference type="EC" id="2.7.7.6"/>
    </reaction>
</comment>
<dbReference type="Pfam" id="PF04997">
    <property type="entry name" value="RNA_pol_Rpb1_1"/>
    <property type="match status" value="1"/>
</dbReference>
<sequence>MDPPIDYSEPNNVPNLLGLQLGSLGDTNARNATNVSFQVFNVPGIVPQEEGNARDCPMKPEIIEMKIKPEDRVISIARNEARNLDRSFQERMAKLPVGVFVGMSFSIFDDDTIEKISAVTVTSADKAGFGTVNDPCFGVISGNQSCPKCANTLSHCPGHIGHIPLQSPYSPEIYLKFIVQVLNSICLGCKHLLLTEDELGKYGLWYLSGKHDSRGERKIWRYHGDDRLKRISELTKKSGLKCSRHLYNNDNLKACPPNPEYKRERNRITYRYNKNEQGVILLLEQIKEIFRYIPPEDSVLMGFGKDVHPKRLIMNNLPVLPLCNRPTRPSNGQMEQDDLTKLYRSIVSANSEDKITKLEFTDDYINKLISFPEIKNPPTGQEMGHIGALHAEIGKLIFGPKTKEEHAKSIKKLLQGKKGLPRNEMMGKRGDYSARTVISPGPELEFGEIGIPISWASTLTYPVLVTSENRDALTRLKEAGKISKIHLNRKIGHQITITPSNRVSWLLEVGDTVERHMQDGDYVAINRNPSLHKYSILGYKVKLMEGLTIRLHIANTPGHNADFDGDEINLFLPRSAEAIAELQTVMNSRYCIINVQDNQSLTGLVFNDLTAAYKLTQDDIIVREKTWEDCMKIIRQGGSSQLDVINGKSFEDRLKMHNVKSRSGRALFSALLPETLYYQSGDVKITQGILIRGSISKKQAGTGHRSIAQFIFKNYRPGDDSTVYNYYAGAERAAKFLTDSQFVLKRWLEDDPITTSLADCYPKADPESDINQIYSIIHSTDKLILMDWDFSREILGNHSLYADFDTLKGRLVRNPIDNVRFSAQDEELPQSGYVLISSILPNDFNLTIDGQKVISEGILTKEIKEKDEATELRKSIIRELNFNPNYGSKRAFNFIKDIKTILVRCLGISLETGEYYELLHRELEKTKSYMEIYLPKMKDPIEGAQAKAILYTQLNNVSNIGETIIEKNLDQANNFVTIVNGAKTKGNSTNIGQIMGTLGPQFKGTELFTEGRNIYQAAGDLDPVGYGVVQSNFREGLGPSEFFHHAMASRVGLVDTSIKTAEPGTLSRQIVKSTEEILVQRDKTVKLQCRQIVQSVYGYTGLNPEKMINVTFPEGEIPFFIDIESVARNINGSYGHYS</sequence>
<keyword evidence="4 6" id="KW-0804">Transcription</keyword>
<evidence type="ECO:0000256" key="6">
    <source>
        <dbReference type="RuleBase" id="RU004279"/>
    </source>
</evidence>
<feature type="domain" description="RNA polymerase N-terminal" evidence="7">
    <location>
        <begin position="310"/>
        <end position="616"/>
    </location>
</feature>
<dbReference type="GO" id="GO:0003677">
    <property type="term" value="F:DNA binding"/>
    <property type="evidence" value="ECO:0007669"/>
    <property type="project" value="InterPro"/>
</dbReference>
<dbReference type="GO" id="GO:0003899">
    <property type="term" value="F:DNA-directed RNA polymerase activity"/>
    <property type="evidence" value="ECO:0007669"/>
    <property type="project" value="UniProtKB-EC"/>
</dbReference>
<evidence type="ECO:0000256" key="4">
    <source>
        <dbReference type="ARBA" id="ARBA00023163"/>
    </source>
</evidence>
<dbReference type="EMBL" id="MK500515">
    <property type="protein sequence ID" value="QBK91222.1"/>
    <property type="molecule type" value="Genomic_DNA"/>
</dbReference>
<evidence type="ECO:0000256" key="2">
    <source>
        <dbReference type="ARBA" id="ARBA00022679"/>
    </source>
</evidence>
<dbReference type="GO" id="GO:0000428">
    <property type="term" value="C:DNA-directed RNA polymerase complex"/>
    <property type="evidence" value="ECO:0007669"/>
    <property type="project" value="UniProtKB-KW"/>
</dbReference>
<keyword evidence="3 6" id="KW-0548">Nucleotidyltransferase</keyword>
<organism evidence="8">
    <name type="scientific">Pithovirus LCPAC202</name>
    <dbReference type="NCBI Taxonomy" id="2506592"/>
    <lineage>
        <taxon>Viruses</taxon>
        <taxon>Pithoviruses</taxon>
    </lineage>
</organism>
<dbReference type="EC" id="2.7.7.6" evidence="6"/>
<gene>
    <name evidence="8" type="ORF">LCPAC202_01960</name>
</gene>
<evidence type="ECO:0000256" key="3">
    <source>
        <dbReference type="ARBA" id="ARBA00022695"/>
    </source>
</evidence>
<evidence type="ECO:0000256" key="5">
    <source>
        <dbReference type="ARBA" id="ARBA00048552"/>
    </source>
</evidence>
<dbReference type="InterPro" id="IPR044893">
    <property type="entry name" value="RNA_pol_Rpb1_clamp_domain"/>
</dbReference>
<dbReference type="PANTHER" id="PTHR19376">
    <property type="entry name" value="DNA-DIRECTED RNA POLYMERASE"/>
    <property type="match status" value="1"/>
</dbReference>
<dbReference type="Gene3D" id="3.30.1490.180">
    <property type="entry name" value="RNA polymerase ii"/>
    <property type="match status" value="1"/>
</dbReference>
<dbReference type="Pfam" id="PF00623">
    <property type="entry name" value="RNA_pol_Rpb1_2"/>
    <property type="match status" value="1"/>
</dbReference>
<dbReference type="SUPFAM" id="SSF64484">
    <property type="entry name" value="beta and beta-prime subunits of DNA dependent RNA-polymerase"/>
    <property type="match status" value="1"/>
</dbReference>
<dbReference type="InterPro" id="IPR007080">
    <property type="entry name" value="RNA_pol_Rpb1_1"/>
</dbReference>
<dbReference type="Gene3D" id="4.10.860.120">
    <property type="entry name" value="RNA polymerase II, clamp domain"/>
    <property type="match status" value="1"/>
</dbReference>
<dbReference type="Gene3D" id="6.10.250.2940">
    <property type="match status" value="1"/>
</dbReference>
<evidence type="ECO:0000256" key="1">
    <source>
        <dbReference type="ARBA" id="ARBA00022478"/>
    </source>
</evidence>
<dbReference type="InterPro" id="IPR000722">
    <property type="entry name" value="RNA_pol_asu"/>
</dbReference>